<dbReference type="OrthoDB" id="10496590at2759"/>
<name>A0A1S3XIZ7_TOBAC</name>
<keyword evidence="1" id="KW-0175">Coiled coil</keyword>
<proteinExistence type="predicted"/>
<feature type="compositionally biased region" description="Basic residues" evidence="2">
    <location>
        <begin position="93"/>
        <end position="104"/>
    </location>
</feature>
<dbReference type="RefSeq" id="XP_016439888.1">
    <property type="nucleotide sequence ID" value="XM_016584402.1"/>
</dbReference>
<feature type="coiled-coil region" evidence="1">
    <location>
        <begin position="330"/>
        <end position="460"/>
    </location>
</feature>
<evidence type="ECO:0000256" key="1">
    <source>
        <dbReference type="SAM" id="Coils"/>
    </source>
</evidence>
<evidence type="ECO:0000256" key="2">
    <source>
        <dbReference type="SAM" id="MobiDB-lite"/>
    </source>
</evidence>
<gene>
    <name evidence="3" type="primary">LOC107765724</name>
</gene>
<sequence length="501" mass="56135">MLCDDAVISQIPDIVSRLKESIEGITTQRPYSERLWRELSKGRWEARNHGLPKDVKMRPPSADDNIYVDPPSPKQDKEKKRRKAPSSSSPEKKRSRKRLARKPKNASALELSSDSLHRLRYESKEEEDSDLVARVRSGFKLPQAMETIEEAAAEVSEPRRVETLFPQAKEVEKEVVIGTSRLEDNVPKEALGVIDLSKSPSFTDSMINEAQTLKGNLGEGAQGAADSFHNFIDGLDSTALEDVTVLGDLPVPKKIPSPGAGGTSSSPKLVNQFPAPSVDPTRRQAIFMPIPKDARVLSAPVEITSYLRCLVTEEDQARMNEVSVLHHEAFLRYREEFKHHEAEIRELAEKKDVYKLLSEKLQAELEAARNDDSNILANDPNPQVQKRLNQIEQLQVEVDTMKVEVNTIEGLQSQLNSAFFGQENLAKELEAAKLEVIMAKTEANDKVAQFKADVEAIQKQARNMVKHARWKSQREALEGVHAQNFDILAEIENAKLCEAKA</sequence>
<dbReference type="KEGG" id="nta:107765724"/>
<protein>
    <submittedName>
        <fullName evidence="3">Uncharacterized protein</fullName>
    </submittedName>
</protein>
<reference evidence="3" key="1">
    <citation type="submission" date="2025-08" db="UniProtKB">
        <authorList>
            <consortium name="RefSeq"/>
        </authorList>
    </citation>
    <scope>IDENTIFICATION</scope>
</reference>
<accession>A0A1S3XIZ7</accession>
<dbReference type="AlphaFoldDB" id="A0A1S3XIZ7"/>
<feature type="region of interest" description="Disordered" evidence="2">
    <location>
        <begin position="50"/>
        <end position="111"/>
    </location>
</feature>
<organism evidence="3">
    <name type="scientific">Nicotiana tabacum</name>
    <name type="common">Common tobacco</name>
    <dbReference type="NCBI Taxonomy" id="4097"/>
    <lineage>
        <taxon>Eukaryota</taxon>
        <taxon>Viridiplantae</taxon>
        <taxon>Streptophyta</taxon>
        <taxon>Embryophyta</taxon>
        <taxon>Tracheophyta</taxon>
        <taxon>Spermatophyta</taxon>
        <taxon>Magnoliopsida</taxon>
        <taxon>eudicotyledons</taxon>
        <taxon>Gunneridae</taxon>
        <taxon>Pentapetalae</taxon>
        <taxon>asterids</taxon>
        <taxon>lamiids</taxon>
        <taxon>Solanales</taxon>
        <taxon>Solanaceae</taxon>
        <taxon>Nicotianoideae</taxon>
        <taxon>Nicotianeae</taxon>
        <taxon>Nicotiana</taxon>
    </lineage>
</organism>
<evidence type="ECO:0000313" key="3">
    <source>
        <dbReference type="RefSeq" id="XP_016439888.1"/>
    </source>
</evidence>
<dbReference type="PaxDb" id="4097-A0A1S3XIZ7"/>